<gene>
    <name evidence="1" type="ORF">M9H77_17399</name>
</gene>
<evidence type="ECO:0000313" key="1">
    <source>
        <dbReference type="EMBL" id="KAI5667546.1"/>
    </source>
</evidence>
<evidence type="ECO:0000313" key="2">
    <source>
        <dbReference type="Proteomes" id="UP001060085"/>
    </source>
</evidence>
<dbReference type="Proteomes" id="UP001060085">
    <property type="component" value="Linkage Group LG04"/>
</dbReference>
<accession>A0ACC0B4G4</accession>
<sequence>MDNNPWIAKLYKDHRKWAKTFLRVYPFVNKFEMVISKLRQKELVEEYLTSQMTPILTTHLKELEAHASKLFTRNIFSKVQREILIEAILPIHDVVETDDMKFYTITQYLHEGRLLKVDFHMSKSVYDVVAKKLRPMRSHNFEIFQDVS</sequence>
<keyword evidence="2" id="KW-1185">Reference proteome</keyword>
<comment type="caution">
    <text evidence="1">The sequence shown here is derived from an EMBL/GenBank/DDBJ whole genome shotgun (WGS) entry which is preliminary data.</text>
</comment>
<dbReference type="EMBL" id="CM044704">
    <property type="protein sequence ID" value="KAI5667546.1"/>
    <property type="molecule type" value="Genomic_DNA"/>
</dbReference>
<protein>
    <submittedName>
        <fullName evidence="1">Uncharacterized protein</fullName>
    </submittedName>
</protein>
<reference evidence="2" key="1">
    <citation type="journal article" date="2023" name="Nat. Plants">
        <title>Single-cell RNA sequencing provides a high-resolution roadmap for understanding the multicellular compartmentation of specialized metabolism.</title>
        <authorList>
            <person name="Sun S."/>
            <person name="Shen X."/>
            <person name="Li Y."/>
            <person name="Li Y."/>
            <person name="Wang S."/>
            <person name="Li R."/>
            <person name="Zhang H."/>
            <person name="Shen G."/>
            <person name="Guo B."/>
            <person name="Wei J."/>
            <person name="Xu J."/>
            <person name="St-Pierre B."/>
            <person name="Chen S."/>
            <person name="Sun C."/>
        </authorList>
    </citation>
    <scope>NUCLEOTIDE SEQUENCE [LARGE SCALE GENOMIC DNA]</scope>
</reference>
<proteinExistence type="predicted"/>
<name>A0ACC0B4G4_CATRO</name>
<organism evidence="1 2">
    <name type="scientific">Catharanthus roseus</name>
    <name type="common">Madagascar periwinkle</name>
    <name type="synonym">Vinca rosea</name>
    <dbReference type="NCBI Taxonomy" id="4058"/>
    <lineage>
        <taxon>Eukaryota</taxon>
        <taxon>Viridiplantae</taxon>
        <taxon>Streptophyta</taxon>
        <taxon>Embryophyta</taxon>
        <taxon>Tracheophyta</taxon>
        <taxon>Spermatophyta</taxon>
        <taxon>Magnoliopsida</taxon>
        <taxon>eudicotyledons</taxon>
        <taxon>Gunneridae</taxon>
        <taxon>Pentapetalae</taxon>
        <taxon>asterids</taxon>
        <taxon>lamiids</taxon>
        <taxon>Gentianales</taxon>
        <taxon>Apocynaceae</taxon>
        <taxon>Rauvolfioideae</taxon>
        <taxon>Vinceae</taxon>
        <taxon>Catharanthinae</taxon>
        <taxon>Catharanthus</taxon>
    </lineage>
</organism>